<dbReference type="OrthoDB" id="891726at2759"/>
<gene>
    <name evidence="2" type="ORF">RchiOBHm_Chr6g0254791</name>
</gene>
<dbReference type="Gramene" id="PRQ22855">
    <property type="protein sequence ID" value="PRQ22855"/>
    <property type="gene ID" value="RchiOBHm_Chr6g0254791"/>
</dbReference>
<keyword evidence="1" id="KW-0732">Signal</keyword>
<proteinExistence type="predicted"/>
<dbReference type="PANTHER" id="PTHR33321:SF21">
    <property type="entry name" value="BASIC SECRETORY PROTEASE"/>
    <property type="match status" value="1"/>
</dbReference>
<dbReference type="EMBL" id="PDCK01000044">
    <property type="protein sequence ID" value="PRQ22855.1"/>
    <property type="molecule type" value="Genomic_DNA"/>
</dbReference>
<evidence type="ECO:0000313" key="3">
    <source>
        <dbReference type="Proteomes" id="UP000238479"/>
    </source>
</evidence>
<sequence>MARFLLSLVFASLLALATVHETQAIEYIVENRALSTPGGVRFRDELGVDYTKQTMRDATEFIWNLFKQTTAAERRDTPRISLFVEDREGIAVSSNDIIHVSAKYIEDLSAANLKNDFNWVLYHEITHSLQWNGNGQAPTGVVEGIAEFVTLKSGFIPASFAKPGDGNSWDEGYSVTARFLDYCNGLKDGFVAELNKKMRDGYSNDFFNQLLGKTVEQLWNDYKAKYAN</sequence>
<dbReference type="OMA" id="WDAFEQP"/>
<dbReference type="STRING" id="74649.A0A2P6PLP4"/>
<dbReference type="Proteomes" id="UP000238479">
    <property type="component" value="Chromosome 6"/>
</dbReference>
<dbReference type="InterPro" id="IPR007541">
    <property type="entry name" value="Uncharacterised_BSP"/>
</dbReference>
<dbReference type="AlphaFoldDB" id="A0A2P6PLP4"/>
<evidence type="ECO:0000313" key="2">
    <source>
        <dbReference type="EMBL" id="PRQ22855.1"/>
    </source>
</evidence>
<name>A0A2P6PLP4_ROSCH</name>
<accession>A0A2P6PLP4</accession>
<feature type="signal peptide" evidence="1">
    <location>
        <begin position="1"/>
        <end position="24"/>
    </location>
</feature>
<comment type="caution">
    <text evidence="2">The sequence shown here is derived from an EMBL/GenBank/DDBJ whole genome shotgun (WGS) entry which is preliminary data.</text>
</comment>
<keyword evidence="3" id="KW-1185">Reference proteome</keyword>
<organism evidence="2 3">
    <name type="scientific">Rosa chinensis</name>
    <name type="common">China rose</name>
    <dbReference type="NCBI Taxonomy" id="74649"/>
    <lineage>
        <taxon>Eukaryota</taxon>
        <taxon>Viridiplantae</taxon>
        <taxon>Streptophyta</taxon>
        <taxon>Embryophyta</taxon>
        <taxon>Tracheophyta</taxon>
        <taxon>Spermatophyta</taxon>
        <taxon>Magnoliopsida</taxon>
        <taxon>eudicotyledons</taxon>
        <taxon>Gunneridae</taxon>
        <taxon>Pentapetalae</taxon>
        <taxon>rosids</taxon>
        <taxon>fabids</taxon>
        <taxon>Rosales</taxon>
        <taxon>Rosaceae</taxon>
        <taxon>Rosoideae</taxon>
        <taxon>Rosoideae incertae sedis</taxon>
        <taxon>Rosa</taxon>
    </lineage>
</organism>
<reference evidence="2 3" key="1">
    <citation type="journal article" date="2018" name="Nat. Genet.">
        <title>The Rosa genome provides new insights in the design of modern roses.</title>
        <authorList>
            <person name="Bendahmane M."/>
        </authorList>
    </citation>
    <scope>NUCLEOTIDE SEQUENCE [LARGE SCALE GENOMIC DNA]</scope>
    <source>
        <strain evidence="3">cv. Old Blush</strain>
    </source>
</reference>
<feature type="chain" id="PRO_5015105456" description="Plant basic secretory protein (BSP) family protein" evidence="1">
    <location>
        <begin position="25"/>
        <end position="228"/>
    </location>
</feature>
<protein>
    <recommendedName>
        <fullName evidence="4">Plant basic secretory protein (BSP) family protein</fullName>
    </recommendedName>
</protein>
<dbReference type="PANTHER" id="PTHR33321">
    <property type="match status" value="1"/>
</dbReference>
<dbReference type="Pfam" id="PF04450">
    <property type="entry name" value="BSP"/>
    <property type="match status" value="1"/>
</dbReference>
<evidence type="ECO:0008006" key="4">
    <source>
        <dbReference type="Google" id="ProtNLM"/>
    </source>
</evidence>
<evidence type="ECO:0000256" key="1">
    <source>
        <dbReference type="SAM" id="SignalP"/>
    </source>
</evidence>